<dbReference type="CDD" id="cd03230">
    <property type="entry name" value="ABC_DR_subfamily_A"/>
    <property type="match status" value="1"/>
</dbReference>
<dbReference type="Pfam" id="PF00005">
    <property type="entry name" value="ABC_tran"/>
    <property type="match status" value="1"/>
</dbReference>
<evidence type="ECO:0000256" key="1">
    <source>
        <dbReference type="ARBA" id="ARBA00022448"/>
    </source>
</evidence>
<dbReference type="InterPro" id="IPR027417">
    <property type="entry name" value="P-loop_NTPase"/>
</dbReference>
<keyword evidence="3 5" id="KW-0067">ATP-binding</keyword>
<dbReference type="Gene3D" id="3.40.50.300">
    <property type="entry name" value="P-loop containing nucleotide triphosphate hydrolases"/>
    <property type="match status" value="1"/>
</dbReference>
<gene>
    <name evidence="5" type="ORF">DFO65_10599</name>
</gene>
<dbReference type="AlphaFoldDB" id="A0A366IK40"/>
<dbReference type="SUPFAM" id="SSF52540">
    <property type="entry name" value="P-loop containing nucleoside triphosphate hydrolases"/>
    <property type="match status" value="1"/>
</dbReference>
<dbReference type="EMBL" id="QNSB01000005">
    <property type="protein sequence ID" value="RBP71499.1"/>
    <property type="molecule type" value="Genomic_DNA"/>
</dbReference>
<dbReference type="GO" id="GO:0005524">
    <property type="term" value="F:ATP binding"/>
    <property type="evidence" value="ECO:0007669"/>
    <property type="project" value="UniProtKB-KW"/>
</dbReference>
<dbReference type="InterPro" id="IPR003593">
    <property type="entry name" value="AAA+_ATPase"/>
</dbReference>
<evidence type="ECO:0000256" key="3">
    <source>
        <dbReference type="ARBA" id="ARBA00022840"/>
    </source>
</evidence>
<keyword evidence="1" id="KW-0813">Transport</keyword>
<dbReference type="PROSITE" id="PS50893">
    <property type="entry name" value="ABC_TRANSPORTER_2"/>
    <property type="match status" value="1"/>
</dbReference>
<dbReference type="GO" id="GO:0016887">
    <property type="term" value="F:ATP hydrolysis activity"/>
    <property type="evidence" value="ECO:0007669"/>
    <property type="project" value="InterPro"/>
</dbReference>
<feature type="domain" description="ABC transporter" evidence="4">
    <location>
        <begin position="5"/>
        <end position="231"/>
    </location>
</feature>
<organism evidence="5 6">
    <name type="scientific">Brevibacterium celere</name>
    <dbReference type="NCBI Taxonomy" id="225845"/>
    <lineage>
        <taxon>Bacteria</taxon>
        <taxon>Bacillati</taxon>
        <taxon>Actinomycetota</taxon>
        <taxon>Actinomycetes</taxon>
        <taxon>Micrococcales</taxon>
        <taxon>Brevibacteriaceae</taxon>
        <taxon>Brevibacterium</taxon>
    </lineage>
</organism>
<keyword evidence="2" id="KW-0547">Nucleotide-binding</keyword>
<dbReference type="InterPro" id="IPR051782">
    <property type="entry name" value="ABC_Transporter_VariousFunc"/>
</dbReference>
<sequence length="304" mass="32703">MTSAASTSALTKSYGPTRACDAVTVDIRDHTITGLLGRNGAGKTTLMQLLTGQLMATSGTATVFGQPVFENPDALSRICFIQENQRYPDALTATDLLRVAARIYPNWDETLARTLVSDFRLPLRTGVDKKLSRGQRSALGIVIGLASRAELSLFDEPYLGLDAVARQLFYDHLLAEFADHPRAMVVSTHLIDEAADLLEDVIVLDRGRVLVTGTAEELGAAALEVTGPADEVERRTAGLRLLSDRRLGALRQVRVIPGPDTRLGDLDVAPVSLQDFIVALSTAPEHGCDHTPESATVLTDQGMS</sequence>
<dbReference type="SMART" id="SM00382">
    <property type="entry name" value="AAA"/>
    <property type="match status" value="1"/>
</dbReference>
<evidence type="ECO:0000313" key="6">
    <source>
        <dbReference type="Proteomes" id="UP000253509"/>
    </source>
</evidence>
<dbReference type="PANTHER" id="PTHR42939">
    <property type="entry name" value="ABC TRANSPORTER ATP-BINDING PROTEIN ALBC-RELATED"/>
    <property type="match status" value="1"/>
</dbReference>
<dbReference type="InterPro" id="IPR003439">
    <property type="entry name" value="ABC_transporter-like_ATP-bd"/>
</dbReference>
<dbReference type="Proteomes" id="UP000253509">
    <property type="component" value="Unassembled WGS sequence"/>
</dbReference>
<dbReference type="RefSeq" id="WP_113904010.1">
    <property type="nucleotide sequence ID" value="NZ_QNSB01000005.1"/>
</dbReference>
<evidence type="ECO:0000259" key="4">
    <source>
        <dbReference type="PROSITE" id="PS50893"/>
    </source>
</evidence>
<reference evidence="5 6" key="1">
    <citation type="submission" date="2018-06" db="EMBL/GenBank/DDBJ databases">
        <title>Freshwater and sediment microbial communities from various areas in North America, analyzing microbe dynamics in response to fracking.</title>
        <authorList>
            <person name="Lamendella R."/>
        </authorList>
    </citation>
    <scope>NUCLEOTIDE SEQUENCE [LARGE SCALE GENOMIC DNA]</scope>
    <source>
        <strain evidence="5 6">3b_TX</strain>
    </source>
</reference>
<evidence type="ECO:0000313" key="5">
    <source>
        <dbReference type="EMBL" id="RBP71499.1"/>
    </source>
</evidence>
<keyword evidence="6" id="KW-1185">Reference proteome</keyword>
<protein>
    <submittedName>
        <fullName evidence="5">ABC-2 type transport system ATP-binding protein</fullName>
    </submittedName>
</protein>
<dbReference type="PANTHER" id="PTHR42939:SF1">
    <property type="entry name" value="ABC TRANSPORTER ATP-BINDING PROTEIN ALBC-RELATED"/>
    <property type="match status" value="1"/>
</dbReference>
<name>A0A366IK40_9MICO</name>
<evidence type="ECO:0000256" key="2">
    <source>
        <dbReference type="ARBA" id="ARBA00022741"/>
    </source>
</evidence>
<comment type="caution">
    <text evidence="5">The sequence shown here is derived from an EMBL/GenBank/DDBJ whole genome shotgun (WGS) entry which is preliminary data.</text>
</comment>
<proteinExistence type="predicted"/>
<accession>A0A366IK40</accession>